<dbReference type="GO" id="GO:0003677">
    <property type="term" value="F:DNA binding"/>
    <property type="evidence" value="ECO:0007669"/>
    <property type="project" value="InterPro"/>
</dbReference>
<evidence type="ECO:0000259" key="7">
    <source>
        <dbReference type="Pfam" id="PF04545"/>
    </source>
</evidence>
<reference evidence="8 9" key="1">
    <citation type="submission" date="2018-03" db="EMBL/GenBank/DDBJ databases">
        <title>Draft genome sequence of the plant growth promoting rhizobacterium Pseudomonas protegens strain BNJ-SS-45 isolated from wheat (Triticum aestivum) rhizosphere.</title>
        <authorList>
            <person name="Bajpai A."/>
            <person name="Shende K."/>
            <person name="Meena N."/>
            <person name="Upadhyayula S.R."/>
            <person name="Suravajhala P."/>
            <person name="Medicherla K.M."/>
            <person name="Johri B.N."/>
        </authorList>
    </citation>
    <scope>NUCLEOTIDE SEQUENCE [LARGE SCALE GENOMIC DNA]</scope>
    <source>
        <strain evidence="8 9">BNJ-SS-45</strain>
    </source>
</reference>
<dbReference type="InterPro" id="IPR013325">
    <property type="entry name" value="RNA_pol_sigma_r2"/>
</dbReference>
<dbReference type="Pfam" id="PF04545">
    <property type="entry name" value="Sigma70_r4"/>
    <property type="match status" value="1"/>
</dbReference>
<comment type="similarity">
    <text evidence="1">Belongs to the sigma-70 factor family. ECF subfamily.</text>
</comment>
<proteinExistence type="inferred from homology"/>
<dbReference type="InterPro" id="IPR039425">
    <property type="entry name" value="RNA_pol_sigma-70-like"/>
</dbReference>
<dbReference type="Gene3D" id="1.10.10.10">
    <property type="entry name" value="Winged helix-like DNA-binding domain superfamily/Winged helix DNA-binding domain"/>
    <property type="match status" value="1"/>
</dbReference>
<dbReference type="GO" id="GO:0006352">
    <property type="term" value="P:DNA-templated transcription initiation"/>
    <property type="evidence" value="ECO:0007669"/>
    <property type="project" value="InterPro"/>
</dbReference>
<gene>
    <name evidence="8" type="ORF">C5U62_16450</name>
</gene>
<evidence type="ECO:0000313" key="9">
    <source>
        <dbReference type="Proteomes" id="UP000244178"/>
    </source>
</evidence>
<dbReference type="InterPro" id="IPR014284">
    <property type="entry name" value="RNA_pol_sigma-70_dom"/>
</dbReference>
<keyword evidence="5" id="KW-0804">Transcription</keyword>
<dbReference type="GO" id="GO:0016987">
    <property type="term" value="F:sigma factor activity"/>
    <property type="evidence" value="ECO:0007669"/>
    <property type="project" value="UniProtKB-KW"/>
</dbReference>
<dbReference type="EMBL" id="PYJM01000003">
    <property type="protein sequence ID" value="PUA44963.1"/>
    <property type="molecule type" value="Genomic_DNA"/>
</dbReference>
<dbReference type="InterPro" id="IPR007627">
    <property type="entry name" value="RNA_pol_sigma70_r2"/>
</dbReference>
<protein>
    <submittedName>
        <fullName evidence="8">RNA polymerase subunit sigma-70</fullName>
    </submittedName>
</protein>
<organism evidence="8 9">
    <name type="scientific">Pseudomonas protegens</name>
    <dbReference type="NCBI Taxonomy" id="380021"/>
    <lineage>
        <taxon>Bacteria</taxon>
        <taxon>Pseudomonadati</taxon>
        <taxon>Pseudomonadota</taxon>
        <taxon>Gammaproteobacteria</taxon>
        <taxon>Pseudomonadales</taxon>
        <taxon>Pseudomonadaceae</taxon>
        <taxon>Pseudomonas</taxon>
    </lineage>
</organism>
<keyword evidence="3" id="KW-0731">Sigma factor</keyword>
<sequence length="219" mass="24876">MRQQDVNGTTTHPGLISGCVGRRLSLALVPVPVRRIAISSLDTDQLRHLLAQCSLGDRRAFETLYRMVAPRLHGVALRFMGRRDLAEEVLQESFVRIWNNAVRYQPHLSAPLTWMVNITRNQAIDQLRKQRERPLGELEEQQLEDQSPSAHDQLDSARAARALNRCLDSLDGMQRQSITVAYFQGLSCSELAEHLAAPLGSVKSWIRRGMERLRRCLES</sequence>
<evidence type="ECO:0000256" key="4">
    <source>
        <dbReference type="ARBA" id="ARBA00023125"/>
    </source>
</evidence>
<dbReference type="AlphaFoldDB" id="A0A2T6GLC3"/>
<dbReference type="Gene3D" id="1.10.1740.10">
    <property type="match status" value="1"/>
</dbReference>
<dbReference type="InterPro" id="IPR036388">
    <property type="entry name" value="WH-like_DNA-bd_sf"/>
</dbReference>
<feature type="domain" description="RNA polymerase sigma-70 region 2" evidence="6">
    <location>
        <begin position="64"/>
        <end position="131"/>
    </location>
</feature>
<dbReference type="Pfam" id="PF04542">
    <property type="entry name" value="Sigma70_r2"/>
    <property type="match status" value="1"/>
</dbReference>
<keyword evidence="4" id="KW-0238">DNA-binding</keyword>
<feature type="domain" description="RNA polymerase sigma-70 region 4" evidence="7">
    <location>
        <begin position="166"/>
        <end position="214"/>
    </location>
</feature>
<dbReference type="SUPFAM" id="SSF88659">
    <property type="entry name" value="Sigma3 and sigma4 domains of RNA polymerase sigma factors"/>
    <property type="match status" value="1"/>
</dbReference>
<name>A0A2T6GLC3_9PSED</name>
<evidence type="ECO:0000256" key="1">
    <source>
        <dbReference type="ARBA" id="ARBA00010641"/>
    </source>
</evidence>
<evidence type="ECO:0000259" key="6">
    <source>
        <dbReference type="Pfam" id="PF04542"/>
    </source>
</evidence>
<dbReference type="PANTHER" id="PTHR43133">
    <property type="entry name" value="RNA POLYMERASE ECF-TYPE SIGMA FACTO"/>
    <property type="match status" value="1"/>
</dbReference>
<dbReference type="SUPFAM" id="SSF88946">
    <property type="entry name" value="Sigma2 domain of RNA polymerase sigma factors"/>
    <property type="match status" value="1"/>
</dbReference>
<dbReference type="Proteomes" id="UP000244178">
    <property type="component" value="Unassembled WGS sequence"/>
</dbReference>
<evidence type="ECO:0000256" key="5">
    <source>
        <dbReference type="ARBA" id="ARBA00023163"/>
    </source>
</evidence>
<evidence type="ECO:0000256" key="2">
    <source>
        <dbReference type="ARBA" id="ARBA00023015"/>
    </source>
</evidence>
<comment type="caution">
    <text evidence="8">The sequence shown here is derived from an EMBL/GenBank/DDBJ whole genome shotgun (WGS) entry which is preliminary data.</text>
</comment>
<dbReference type="InterPro" id="IPR013324">
    <property type="entry name" value="RNA_pol_sigma_r3/r4-like"/>
</dbReference>
<dbReference type="PANTHER" id="PTHR43133:SF62">
    <property type="entry name" value="RNA POLYMERASE SIGMA FACTOR SIGZ"/>
    <property type="match status" value="1"/>
</dbReference>
<accession>A0A2T6GLC3</accession>
<dbReference type="NCBIfam" id="TIGR02937">
    <property type="entry name" value="sigma70-ECF"/>
    <property type="match status" value="1"/>
</dbReference>
<dbReference type="PROSITE" id="PS51257">
    <property type="entry name" value="PROKAR_LIPOPROTEIN"/>
    <property type="match status" value="1"/>
</dbReference>
<keyword evidence="2" id="KW-0805">Transcription regulation</keyword>
<evidence type="ECO:0000256" key="3">
    <source>
        <dbReference type="ARBA" id="ARBA00023082"/>
    </source>
</evidence>
<dbReference type="InterPro" id="IPR007630">
    <property type="entry name" value="RNA_pol_sigma70_r4"/>
</dbReference>
<evidence type="ECO:0000313" key="8">
    <source>
        <dbReference type="EMBL" id="PUA44963.1"/>
    </source>
</evidence>